<dbReference type="OrthoDB" id="4727201at2"/>
<gene>
    <name evidence="2" type="ORF">DF200_05945</name>
</gene>
<dbReference type="Pfam" id="PF06114">
    <property type="entry name" value="Peptidase_M78"/>
    <property type="match status" value="1"/>
</dbReference>
<feature type="domain" description="IrrE N-terminal-like" evidence="1">
    <location>
        <begin position="30"/>
        <end position="85"/>
    </location>
</feature>
<evidence type="ECO:0000259" key="1">
    <source>
        <dbReference type="Pfam" id="PF06114"/>
    </source>
</evidence>
<dbReference type="Proteomes" id="UP000245753">
    <property type="component" value="Unassembled WGS sequence"/>
</dbReference>
<comment type="caution">
    <text evidence="2">The sequence shown here is derived from an EMBL/GenBank/DDBJ whole genome shotgun (WGS) entry which is preliminary data.</text>
</comment>
<dbReference type="RefSeq" id="WP_109137366.1">
    <property type="nucleotide sequence ID" value="NZ_QFFN01000013.1"/>
</dbReference>
<dbReference type="InterPro" id="IPR010359">
    <property type="entry name" value="IrrE_HExxH"/>
</dbReference>
<keyword evidence="3" id="KW-1185">Reference proteome</keyword>
<dbReference type="EMBL" id="QFFN01000013">
    <property type="protein sequence ID" value="PWG59771.1"/>
    <property type="molecule type" value="Genomic_DNA"/>
</dbReference>
<accession>A0A2U2MSD5</accession>
<dbReference type="AlphaFoldDB" id="A0A2U2MSD5"/>
<proteinExistence type="predicted"/>
<reference evidence="2 3" key="1">
    <citation type="journal article" date="2018" name="Int. J. Syst. Evol. Microbiol.">
        <title>Bifidobacterium catulorum sp. nov., a novel taxon from the faeces of the baby common marmoset (Callithrix jacchus).</title>
        <authorList>
            <person name="Modesto M."/>
            <person name="Michelini S."/>
            <person name="Oki K."/>
            <person name="Biavati B."/>
            <person name="Watanabe K."/>
            <person name="Mattarelli P."/>
        </authorList>
    </citation>
    <scope>NUCLEOTIDE SEQUENCE [LARGE SCALE GENOMIC DNA]</scope>
    <source>
        <strain evidence="2 3">MRM 8.19</strain>
    </source>
</reference>
<dbReference type="Gene3D" id="1.10.10.2910">
    <property type="match status" value="1"/>
</dbReference>
<evidence type="ECO:0000313" key="3">
    <source>
        <dbReference type="Proteomes" id="UP000245753"/>
    </source>
</evidence>
<protein>
    <submittedName>
        <fullName evidence="2">ImmA/IrrE family metallo-endopeptidase</fullName>
    </submittedName>
</protein>
<organism evidence="2 3">
    <name type="scientific">Bifidobacterium catulorum</name>
    <dbReference type="NCBI Taxonomy" id="1630173"/>
    <lineage>
        <taxon>Bacteria</taxon>
        <taxon>Bacillati</taxon>
        <taxon>Actinomycetota</taxon>
        <taxon>Actinomycetes</taxon>
        <taxon>Bifidobacteriales</taxon>
        <taxon>Bifidobacteriaceae</taxon>
        <taxon>Bifidobacterium</taxon>
    </lineage>
</organism>
<name>A0A2U2MSD5_9BIFI</name>
<sequence>MDDGVLEAVALRWVRRICDRPLPAGLEGVYDAERDEIVLSDRLSPIQRRCVLAHEISHARHHDVGGHGDAVTERRADIDAARILIDMGEYVTAEIVYGGDVCAMARELTVMPWTVRAYREWLHDNAAIHR</sequence>
<evidence type="ECO:0000313" key="2">
    <source>
        <dbReference type="EMBL" id="PWG59771.1"/>
    </source>
</evidence>